<dbReference type="InterPro" id="IPR011335">
    <property type="entry name" value="Restrct_endonuc-II-like"/>
</dbReference>
<dbReference type="InterPro" id="IPR011856">
    <property type="entry name" value="tRNA_endonuc-like_dom_sf"/>
</dbReference>
<dbReference type="Proteomes" id="UP001151071">
    <property type="component" value="Unassembled WGS sequence"/>
</dbReference>
<protein>
    <recommendedName>
        <fullName evidence="2">UPF0102 protein O3V59_05795</fullName>
    </recommendedName>
</protein>
<dbReference type="Pfam" id="PF02021">
    <property type="entry name" value="UPF0102"/>
    <property type="match status" value="1"/>
</dbReference>
<dbReference type="NCBIfam" id="NF009154">
    <property type="entry name" value="PRK12497.3-3"/>
    <property type="match status" value="1"/>
</dbReference>
<comment type="caution">
    <text evidence="3">The sequence shown here is derived from an EMBL/GenBank/DDBJ whole genome shotgun (WGS) entry which is preliminary data.</text>
</comment>
<comment type="similarity">
    <text evidence="1 2">Belongs to the UPF0102 family.</text>
</comment>
<name>A0A9X3TNY8_9BACL</name>
<dbReference type="AlphaFoldDB" id="A0A9X3TNY8"/>
<dbReference type="RefSeq" id="WP_271139660.1">
    <property type="nucleotide sequence ID" value="NZ_JAPYYP010000004.1"/>
</dbReference>
<reference evidence="3" key="1">
    <citation type="submission" date="2022-12" db="EMBL/GenBank/DDBJ databases">
        <title>Draft genome sequence of the thermophilic strain Brevibacillus thermoruber HT42, isolated from Los Humeros, Puebla, Mexico, with biotechnological potential.</title>
        <authorList>
            <person name="Lara Sanchez J."/>
            <person name="Solis Palacios R."/>
            <person name="Bustos Baena A.S."/>
            <person name="Ruz Baez A.E."/>
            <person name="Espinosa Luna G."/>
            <person name="Oliart Ros R.M."/>
        </authorList>
    </citation>
    <scope>NUCLEOTIDE SEQUENCE</scope>
    <source>
        <strain evidence="3">HT42</strain>
    </source>
</reference>
<accession>A0A9X3TNY8</accession>
<dbReference type="Gene3D" id="3.40.1350.10">
    <property type="match status" value="1"/>
</dbReference>
<dbReference type="GO" id="GO:0003676">
    <property type="term" value="F:nucleic acid binding"/>
    <property type="evidence" value="ECO:0007669"/>
    <property type="project" value="InterPro"/>
</dbReference>
<gene>
    <name evidence="3" type="ORF">O3V59_05795</name>
</gene>
<dbReference type="SUPFAM" id="SSF52980">
    <property type="entry name" value="Restriction endonuclease-like"/>
    <property type="match status" value="1"/>
</dbReference>
<evidence type="ECO:0000313" key="3">
    <source>
        <dbReference type="EMBL" id="MDA5107862.1"/>
    </source>
</evidence>
<sequence length="119" mass="13717">MSCGRRALGQRGEQMAELFLQQKGYRVLERNVRTRQGEIDLIARDGDVLVFVEVRTRTGTAYGTAAESVTWRKQRKLRELALAYLQNRAKPVPRFRFDVVAICCRPDQSPEIEHIVHAF</sequence>
<dbReference type="NCBIfam" id="NF009150">
    <property type="entry name" value="PRK12497.1-3"/>
    <property type="match status" value="1"/>
</dbReference>
<dbReference type="PANTHER" id="PTHR34039:SF1">
    <property type="entry name" value="UPF0102 PROTEIN YRAN"/>
    <property type="match status" value="1"/>
</dbReference>
<evidence type="ECO:0000256" key="2">
    <source>
        <dbReference type="HAMAP-Rule" id="MF_00048"/>
    </source>
</evidence>
<dbReference type="NCBIfam" id="TIGR00252">
    <property type="entry name" value="YraN family protein"/>
    <property type="match status" value="1"/>
</dbReference>
<keyword evidence="4" id="KW-1185">Reference proteome</keyword>
<evidence type="ECO:0000313" key="4">
    <source>
        <dbReference type="Proteomes" id="UP001151071"/>
    </source>
</evidence>
<organism evidence="3 4">
    <name type="scientific">Brevibacillus thermoruber</name>
    <dbReference type="NCBI Taxonomy" id="33942"/>
    <lineage>
        <taxon>Bacteria</taxon>
        <taxon>Bacillati</taxon>
        <taxon>Bacillota</taxon>
        <taxon>Bacilli</taxon>
        <taxon>Bacillales</taxon>
        <taxon>Paenibacillaceae</taxon>
        <taxon>Brevibacillus</taxon>
    </lineage>
</organism>
<dbReference type="InterPro" id="IPR003509">
    <property type="entry name" value="UPF0102_YraN-like"/>
</dbReference>
<dbReference type="PANTHER" id="PTHR34039">
    <property type="entry name" value="UPF0102 PROTEIN YRAN"/>
    <property type="match status" value="1"/>
</dbReference>
<dbReference type="CDD" id="cd20736">
    <property type="entry name" value="PoNe_Nuclease"/>
    <property type="match status" value="1"/>
</dbReference>
<dbReference type="HAMAP" id="MF_00048">
    <property type="entry name" value="UPF0102"/>
    <property type="match status" value="1"/>
</dbReference>
<dbReference type="EMBL" id="JAPYYP010000004">
    <property type="protein sequence ID" value="MDA5107862.1"/>
    <property type="molecule type" value="Genomic_DNA"/>
</dbReference>
<evidence type="ECO:0000256" key="1">
    <source>
        <dbReference type="ARBA" id="ARBA00006738"/>
    </source>
</evidence>
<proteinExistence type="inferred from homology"/>